<feature type="compositionally biased region" description="Basic and acidic residues" evidence="1">
    <location>
        <begin position="199"/>
        <end position="210"/>
    </location>
</feature>
<feature type="region of interest" description="Disordered" evidence="1">
    <location>
        <begin position="1"/>
        <end position="42"/>
    </location>
</feature>
<reference evidence="3" key="1">
    <citation type="journal article" date="2021" name="New Phytol.">
        <title>Evolutionary innovations through gain and loss of genes in the ectomycorrhizal Boletales.</title>
        <authorList>
            <person name="Wu G."/>
            <person name="Miyauchi S."/>
            <person name="Morin E."/>
            <person name="Kuo A."/>
            <person name="Drula E."/>
            <person name="Varga T."/>
            <person name="Kohler A."/>
            <person name="Feng B."/>
            <person name="Cao Y."/>
            <person name="Lipzen A."/>
            <person name="Daum C."/>
            <person name="Hundley H."/>
            <person name="Pangilinan J."/>
            <person name="Johnson J."/>
            <person name="Barry K."/>
            <person name="LaButti K."/>
            <person name="Ng V."/>
            <person name="Ahrendt S."/>
            <person name="Min B."/>
            <person name="Choi I.G."/>
            <person name="Park H."/>
            <person name="Plett J.M."/>
            <person name="Magnuson J."/>
            <person name="Spatafora J.W."/>
            <person name="Nagy L.G."/>
            <person name="Henrissat B."/>
            <person name="Grigoriev I.V."/>
            <person name="Yang Z.L."/>
            <person name="Xu J."/>
            <person name="Martin F.M."/>
        </authorList>
    </citation>
    <scope>NUCLEOTIDE SEQUENCE</scope>
    <source>
        <strain evidence="3">KKN 215</strain>
    </source>
</reference>
<feature type="region of interest" description="Disordered" evidence="1">
    <location>
        <begin position="419"/>
        <end position="551"/>
    </location>
</feature>
<evidence type="ECO:0000313" key="4">
    <source>
        <dbReference type="Proteomes" id="UP000813824"/>
    </source>
</evidence>
<feature type="region of interest" description="Disordered" evidence="1">
    <location>
        <begin position="176"/>
        <end position="217"/>
    </location>
</feature>
<organism evidence="3 4">
    <name type="scientific">Cristinia sonorae</name>
    <dbReference type="NCBI Taxonomy" id="1940300"/>
    <lineage>
        <taxon>Eukaryota</taxon>
        <taxon>Fungi</taxon>
        <taxon>Dikarya</taxon>
        <taxon>Basidiomycota</taxon>
        <taxon>Agaricomycotina</taxon>
        <taxon>Agaricomycetes</taxon>
        <taxon>Agaricomycetidae</taxon>
        <taxon>Agaricales</taxon>
        <taxon>Pleurotineae</taxon>
        <taxon>Stephanosporaceae</taxon>
        <taxon>Cristinia</taxon>
    </lineage>
</organism>
<feature type="region of interest" description="Disordered" evidence="1">
    <location>
        <begin position="77"/>
        <end position="140"/>
    </location>
</feature>
<feature type="compositionally biased region" description="Acidic residues" evidence="1">
    <location>
        <begin position="439"/>
        <end position="457"/>
    </location>
</feature>
<evidence type="ECO:0000256" key="1">
    <source>
        <dbReference type="SAM" id="MobiDB-lite"/>
    </source>
</evidence>
<dbReference type="AlphaFoldDB" id="A0A8K0XQ55"/>
<keyword evidence="4" id="KW-1185">Reference proteome</keyword>
<accession>A0A8K0XQ55</accession>
<gene>
    <name evidence="3" type="ORF">BXZ70DRAFT_936493</name>
    <name evidence="2" type="ORF">BXZ70DRAFT_943815</name>
</gene>
<dbReference type="EMBL" id="JAEVFJ010000014">
    <property type="protein sequence ID" value="KAH8100916.1"/>
    <property type="molecule type" value="Genomic_DNA"/>
</dbReference>
<comment type="caution">
    <text evidence="3">The sequence shown here is derived from an EMBL/GenBank/DDBJ whole genome shotgun (WGS) entry which is preliminary data.</text>
</comment>
<feature type="compositionally biased region" description="Basic and acidic residues" evidence="1">
    <location>
        <begin position="458"/>
        <end position="467"/>
    </location>
</feature>
<dbReference type="EMBL" id="JAEVFJ010000020">
    <property type="protein sequence ID" value="KAH8099465.1"/>
    <property type="molecule type" value="Genomic_DNA"/>
</dbReference>
<feature type="compositionally biased region" description="Pro residues" evidence="1">
    <location>
        <begin position="517"/>
        <end position="528"/>
    </location>
</feature>
<dbReference type="Proteomes" id="UP000813824">
    <property type="component" value="Unassembled WGS sequence"/>
</dbReference>
<evidence type="ECO:0000313" key="2">
    <source>
        <dbReference type="EMBL" id="KAH8099465.1"/>
    </source>
</evidence>
<protein>
    <submittedName>
        <fullName evidence="3">Uncharacterized protein</fullName>
    </submittedName>
</protein>
<feature type="compositionally biased region" description="Basic residues" evidence="1">
    <location>
        <begin position="103"/>
        <end position="118"/>
    </location>
</feature>
<feature type="compositionally biased region" description="Polar residues" evidence="1">
    <location>
        <begin position="477"/>
        <end position="490"/>
    </location>
</feature>
<feature type="compositionally biased region" description="Polar residues" evidence="1">
    <location>
        <begin position="89"/>
        <end position="101"/>
    </location>
</feature>
<feature type="compositionally biased region" description="Low complexity" evidence="1">
    <location>
        <begin position="181"/>
        <end position="195"/>
    </location>
</feature>
<evidence type="ECO:0000313" key="3">
    <source>
        <dbReference type="EMBL" id="KAH8100916.1"/>
    </source>
</evidence>
<name>A0A8K0XQ55_9AGAR</name>
<feature type="compositionally biased region" description="Basic and acidic residues" evidence="1">
    <location>
        <begin position="19"/>
        <end position="35"/>
    </location>
</feature>
<proteinExistence type="predicted"/>
<feature type="compositionally biased region" description="Basic and acidic residues" evidence="1">
    <location>
        <begin position="119"/>
        <end position="140"/>
    </location>
</feature>
<sequence>MKRIFPTPSKRFSPTASREFPRSLTDRRALRRPEGADSGWLGRCLPSAFIVPSIHLHTHSHCHYKFYPGFKFQSMAKRKHSEEPEDGDPQSQATHSESQSSKPPKKKKKEKKEKKEKKKERMEKEEIGGKQEEGKGKGREGLNLSASLAQNLGLGQARVSGGVQSILYKQATAETNQGLKGRSQAQPAAGSSRAGGSRKKSEETKKEKTSRGPGRPKAETFTVATLAFLNYGTNINFYLGTSEEVLTDGPDDGSHPLVSPQLLKEKVPDSADLDNLESLGLVKYGEFVFHLSWTHEEVAAYLRQHFPRLFEYIFDQQQEIPNSHYDAKKDPESRRFLPPWCLCIKRLRGRTSTLAASANHFVDAAALSRQLPSTTSKQSSSSNILYFAFRTHLTPAKLGYLRMDRAPFGYMIRDDIQLDKPSEADNSSSDSESGKSSDNDDDYVDEEGMGSGDEEDRGELGDEEGYRYTHGPAMHSQPHSCSQSSAQTGLEQEFEDTHLAPAAEAGDDSDIEVLSAPPSPIPTRPSTPLPSASFPRPESFIADPTIKNIWG</sequence>